<dbReference type="InterPro" id="IPR013968">
    <property type="entry name" value="PKS_KR"/>
</dbReference>
<dbReference type="SUPFAM" id="SSF53901">
    <property type="entry name" value="Thiolase-like"/>
    <property type="match status" value="2"/>
</dbReference>
<dbReference type="PANTHER" id="PTHR43775">
    <property type="entry name" value="FATTY ACID SYNTHASE"/>
    <property type="match status" value="1"/>
</dbReference>
<dbReference type="Gene3D" id="3.40.47.10">
    <property type="match status" value="2"/>
</dbReference>
<keyword evidence="5" id="KW-0045">Antibiotic biosynthesis</keyword>
<dbReference type="InterPro" id="IPR016036">
    <property type="entry name" value="Malonyl_transacylase_ACP-bd"/>
</dbReference>
<dbReference type="InterPro" id="IPR036291">
    <property type="entry name" value="NAD(P)-bd_dom_sf"/>
</dbReference>
<dbReference type="InterPro" id="IPR016039">
    <property type="entry name" value="Thiolase-like"/>
</dbReference>
<dbReference type="Gene3D" id="3.10.129.110">
    <property type="entry name" value="Polyketide synthase dehydratase"/>
    <property type="match status" value="1"/>
</dbReference>
<protein>
    <submittedName>
        <fullName evidence="13">SDR family NAD(P)-dependent oxidoreductase</fullName>
    </submittedName>
</protein>
<evidence type="ECO:0000259" key="11">
    <source>
        <dbReference type="PROSITE" id="PS52004"/>
    </source>
</evidence>
<evidence type="ECO:0000313" key="13">
    <source>
        <dbReference type="EMBL" id="MFK4271307.1"/>
    </source>
</evidence>
<dbReference type="PANTHER" id="PTHR43775:SF51">
    <property type="entry name" value="INACTIVE PHENOLPHTHIOCEROL SYNTHESIS POLYKETIDE SYNTHASE TYPE I PKS1-RELATED"/>
    <property type="match status" value="1"/>
</dbReference>
<dbReference type="Pfam" id="PF22953">
    <property type="entry name" value="SpnB_Rossmann"/>
    <property type="match status" value="1"/>
</dbReference>
<feature type="domain" description="Carrier" evidence="10">
    <location>
        <begin position="833"/>
        <end position="908"/>
    </location>
</feature>
<dbReference type="InterPro" id="IPR016035">
    <property type="entry name" value="Acyl_Trfase/lysoPLipase"/>
</dbReference>
<feature type="compositionally biased region" description="Low complexity" evidence="9">
    <location>
        <begin position="2465"/>
        <end position="2475"/>
    </location>
</feature>
<feature type="active site" description="Proton acceptor; for dehydratase activity" evidence="8">
    <location>
        <position position="1823"/>
    </location>
</feature>
<dbReference type="InterPro" id="IPR006162">
    <property type="entry name" value="Ppantetheine_attach_site"/>
</dbReference>
<dbReference type="EMBL" id="JBJDQH010000017">
    <property type="protein sequence ID" value="MFK4271307.1"/>
    <property type="molecule type" value="Genomic_DNA"/>
</dbReference>
<evidence type="ECO:0000256" key="3">
    <source>
        <dbReference type="ARBA" id="ARBA00022553"/>
    </source>
</evidence>
<feature type="region of interest" description="N-terminal hotdog fold" evidence="8">
    <location>
        <begin position="1792"/>
        <end position="1906"/>
    </location>
</feature>
<evidence type="ECO:0000256" key="5">
    <source>
        <dbReference type="ARBA" id="ARBA00023194"/>
    </source>
</evidence>
<dbReference type="InterPro" id="IPR014030">
    <property type="entry name" value="Ketoacyl_synth_N"/>
</dbReference>
<feature type="domain" description="Carrier" evidence="10">
    <location>
        <begin position="2490"/>
        <end position="2568"/>
    </location>
</feature>
<dbReference type="InterPro" id="IPR014043">
    <property type="entry name" value="Acyl_transferase_dom"/>
</dbReference>
<dbReference type="PROSITE" id="PS50075">
    <property type="entry name" value="CARRIER"/>
    <property type="match status" value="2"/>
</dbReference>
<dbReference type="Pfam" id="PF16197">
    <property type="entry name" value="KAsynt_C_assoc"/>
    <property type="match status" value="2"/>
</dbReference>
<feature type="region of interest" description="Disordered" evidence="9">
    <location>
        <begin position="790"/>
        <end position="817"/>
    </location>
</feature>
<proteinExistence type="predicted"/>
<sequence>MSDPVHYEAVLTHGAAATRPAAAHGPALPQGSAERAVAVVGMSCRVPGAQDVHGFWRLLHDGVDAITDAPADRWDPGAVPDELDTPGLRRGGFLDRVADFDSEFFAISPREAAAMDPRQRLALELSWEALEDAGVVPETLRGGSTAVFLGVTGDDYASLVHRSGTDAVSHHSLPGLSRGLIANRVSYQFGFRGPSLAVDTAQSSSLAAVHLACESLLSGATGLALAGGVHLNLVPEGALAFARAGAFSPDGRCYTFDARANGFVRGEGGGIVVLKRLADAVADGDPISCVLLGSALNNDGGGPGLTVPDGDAQEALLRQAYAQAEIEPGRVRYVELHGTGTRVGDPIEAAALGSVFGQERDDAEPLLVGSVKTNIGHLDGASGVIGLIKVALSLRHAAIPASLNFTAPNPSIPMDRWKIRVNDTTGRWPDGPRLAGVSSFGIGGTNCHVVVAEGPTATAPRNPLAADAAADSSDPERQPVPVPVYGRSEVALRAQAERLHAWVASRPDLSPADVGFSAATTRSVLDHRGVVIAADRAELLEGLAALAAGEPAANVARGSAAGGTGVVWVFPDQMPHGFGAVSELWEASAAFAARMDECERLLDDLTDWSLRDVLADEAALARVEVARPALFAVMVSLAGMWRSAGIEPCAVVGQDLGELAAACAAGTTPLADGLRLVIERGRDLAAGDLEPGTTADESAGWEEAIRARAEDGHRAFVEISPHPVLTTAIRQLADGALVQDTLHRDEEPVRRLLSSMAALHVQGVAVDWRPMLDGGRTVDLPTYAFQRQPHWTTGSTLAPTTPRREAAPGAEPDSERATGLAVRDLAVRDLGEQDLWELVRVQAAGLLGYEDSRSVEDDRAFEDIGFDSVTAVDFGNRLSLATGLQLPDTLLFDYPTPRLLVGHLHEELSGRDLADDAAAAREEAAGRSARDDDAIAIVGMACRYPGGVASPEGLWRLVSDEVDAISEFPEDRGWNLDDGATGGPHTGGFLSDATRFDAGFFRISRREALAMDPQQRLLLEVSWEALERARLDPAALRGSRTAVFVGVMGQDYVPRLHETAEGFAGHALTGGAPSVVSGRVAYVFGFEGPAVSVDTACSSSLVGLHLAAQALRAGECSLALAGGVTVMSTPGMFVEFSRQGGLSPDGRCKAFSDAADGTGWAEGVGMLVLERLSDARRNGHRVLAVVRGSAVNQDGASNGLSAPNGPSQQRVISQALAGAGLSAADVDAVEAHGTGTRLGDPIEAQAIMATYGQGRERPLWLGSLKSNIGHAQAAAGVGGVIKMVMAMQAGVLPATLHVDEPSSHVDWSAGAVELLTERRPWPVADRPRRAGVSSFGISGTNAHVIVEQAPPNEPGDVASVVSGPVPVVVSARSEAALRAQAARLREWVAADTELGLADVGYSSVTTRSALDHRAAVVAEDREELLAGLTALAAGEQSPDAPAATPVAGRTAFLFTGGGAQRLGMGRELAAAFPVFAEALDEVCAELDLHLDRPLREVMFAEPGSAEAALLDRIGWMQTAIFAFQVALFRLVTSWGVTPDFVAGHSTGELAAAHVAGVLSLPDACVLVTARGRLQQNLPPGGAMVALGVPEADVLPLLGDRVSIAAVNGPSSIVIAGDEDAVLDIAGRMEAEGRPVKRLRISHASHSPRMDPMLPEFRAVAEGLTFHEPVIRMTTSEPQTPERWVRHVRGTVRFADDVDWLVEQGVTAFVEVGPDAALVPMIEECLDGRDAVVVPLQRRDRGEPREAMRALARLCVHGVAMDLPGMLSGGRSVDLPTYAFQSERYWLDATAGQPLLGHPVELADGGVLLSGRLSLGTRPWLTDHRVLGRAVVPGTALLEMALAIGDVVDELTMLTPLVVPERGEVEVQLTAAAPDESGRRQFRIHGRLDGEWQLHATGQVAPSDPGSASAAAVLTAWPPAGATPVEHDGWYEELAGRGLEYGPAFRNLRAVWRDGDDLFVEVSLPGEAGPFAVHPALLDAVLHPLVAAYAAGPLMPFSWLGVRPVRVGATQLRVRITSTGENRASLTVADGSGLEVLSADSLMLRPLDARRFDPKLFHVEWREVAMSGDTPGATSADATVLTVRPGTSNVPEAARATAESVLKQVQDWLRDHDDDSARLTVVTRRAVAVEPGEDVDPAAATVWGLLRPVQTEFPGRVVLVDTDGEITAGAPPSAAEPQLALRSGRAFTPRLARGSVPAADPDGGPLDPAGTVLITGGTGGLGAAVSRRLVARHGVRHLLLVSRGGKAPDDLVAELTAAGASVSVAACDVTDRAALAEVIAAVPVSAPLRAVIHAAGAMEDAAALSLTPDRLHAVLSPKVDGAWQLHELTRDLDLSAFVLFSSVTATVGFAGQANYAAANAFLDGLAHHRRALGLPAVSLGWGLWERSTGLTERLGEVDKERVRRMGVRPLRTDDGLDLLDLGLSADRAHLVPAWVDLSGPDIDPPAILRGLAPAGPSGGRKRERALSSSDAAAGDAPQTLRDRLLTMAQHDRELTVRRVVQAEIATVLRRSGPGTVPPDRGFMDLGFDSLTALELRQRLGALTGLKLPPTMIFNHPTPGALAQHLLQQLVPDEPAAEQPPPPTDQPSVLAELDRLAVSMAAVGDESVRSAATERLWELLAAVTAGPDATEPLTGPLTDLEIESAGEEELFALIDDELGDLQP</sequence>
<gene>
    <name evidence="13" type="ORF">ACI2L5_41270</name>
</gene>
<evidence type="ECO:0000256" key="4">
    <source>
        <dbReference type="ARBA" id="ARBA00022679"/>
    </source>
</evidence>
<dbReference type="SMART" id="SM00823">
    <property type="entry name" value="PKS_PP"/>
    <property type="match status" value="2"/>
</dbReference>
<feature type="region of interest" description="Disordered" evidence="9">
    <location>
        <begin position="2449"/>
        <end position="2477"/>
    </location>
</feature>
<dbReference type="SMART" id="SM00825">
    <property type="entry name" value="PKS_KS"/>
    <property type="match status" value="2"/>
</dbReference>
<dbReference type="InterPro" id="IPR049900">
    <property type="entry name" value="PKS_mFAS_DH"/>
</dbReference>
<evidence type="ECO:0000256" key="2">
    <source>
        <dbReference type="ARBA" id="ARBA00022450"/>
    </source>
</evidence>
<dbReference type="InterPro" id="IPR042104">
    <property type="entry name" value="PKS_dehydratase_sf"/>
</dbReference>
<dbReference type="CDD" id="cd00833">
    <property type="entry name" value="PKS"/>
    <property type="match status" value="2"/>
</dbReference>
<name>A0ABW8LZG1_9ACTN</name>
<dbReference type="Pfam" id="PF08659">
    <property type="entry name" value="KR"/>
    <property type="match status" value="1"/>
</dbReference>
<dbReference type="Pfam" id="PF02801">
    <property type="entry name" value="Ketoacyl-synt_C"/>
    <property type="match status" value="2"/>
</dbReference>
<keyword evidence="7" id="KW-0012">Acyltransferase</keyword>
<dbReference type="PROSITE" id="PS00606">
    <property type="entry name" value="KS3_1"/>
    <property type="match status" value="1"/>
</dbReference>
<dbReference type="InterPro" id="IPR020807">
    <property type="entry name" value="PKS_DH"/>
</dbReference>
<dbReference type="Pfam" id="PF00109">
    <property type="entry name" value="ketoacyl-synt"/>
    <property type="match status" value="2"/>
</dbReference>
<dbReference type="InterPro" id="IPR057326">
    <property type="entry name" value="KR_dom"/>
</dbReference>
<dbReference type="InterPro" id="IPR049551">
    <property type="entry name" value="PKS_DH_C"/>
</dbReference>
<dbReference type="Gene3D" id="3.30.70.3290">
    <property type="match status" value="1"/>
</dbReference>
<accession>A0ABW8LZG1</accession>
<dbReference type="SUPFAM" id="SSF52151">
    <property type="entry name" value="FabD/lysophospholipase-like"/>
    <property type="match status" value="2"/>
</dbReference>
<keyword evidence="3" id="KW-0597">Phosphoprotein</keyword>
<comment type="caution">
    <text evidence="13">The sequence shown here is derived from an EMBL/GenBank/DDBJ whole genome shotgun (WGS) entry which is preliminary data.</text>
</comment>
<dbReference type="SMART" id="SM00826">
    <property type="entry name" value="PKS_DH"/>
    <property type="match status" value="1"/>
</dbReference>
<dbReference type="InterPro" id="IPR049552">
    <property type="entry name" value="PKS_DH_N"/>
</dbReference>
<dbReference type="Gene3D" id="1.10.1200.10">
    <property type="entry name" value="ACP-like"/>
    <property type="match status" value="2"/>
</dbReference>
<keyword evidence="14" id="KW-1185">Reference proteome</keyword>
<dbReference type="Gene3D" id="3.40.366.10">
    <property type="entry name" value="Malonyl-Coenzyme A Acyl Carrier Protein, domain 2"/>
    <property type="match status" value="2"/>
</dbReference>
<dbReference type="InterPro" id="IPR050091">
    <property type="entry name" value="PKS_NRPS_Biosynth_Enz"/>
</dbReference>
<dbReference type="SUPFAM" id="SSF55048">
    <property type="entry name" value="Probable ACP-binding domain of malonyl-CoA ACP transacylase"/>
    <property type="match status" value="1"/>
</dbReference>
<feature type="compositionally biased region" description="Polar residues" evidence="9">
    <location>
        <begin position="790"/>
        <end position="799"/>
    </location>
</feature>
<dbReference type="SUPFAM" id="SSF47336">
    <property type="entry name" value="ACP-like"/>
    <property type="match status" value="2"/>
</dbReference>
<evidence type="ECO:0000313" key="14">
    <source>
        <dbReference type="Proteomes" id="UP001620295"/>
    </source>
</evidence>
<dbReference type="SMART" id="SM00827">
    <property type="entry name" value="PKS_AT"/>
    <property type="match status" value="1"/>
</dbReference>
<dbReference type="InterPro" id="IPR055123">
    <property type="entry name" value="SpnB-like_Rossmann"/>
</dbReference>
<feature type="domain" description="Ketosynthase family 3 (KS3)" evidence="11">
    <location>
        <begin position="34"/>
        <end position="453"/>
    </location>
</feature>
<dbReference type="InterPro" id="IPR001227">
    <property type="entry name" value="Ac_transferase_dom_sf"/>
</dbReference>
<dbReference type="PROSITE" id="PS52019">
    <property type="entry name" value="PKS_MFAS_DH"/>
    <property type="match status" value="1"/>
</dbReference>
<feature type="domain" description="PKS/mFAS DH" evidence="12">
    <location>
        <begin position="1792"/>
        <end position="2069"/>
    </location>
</feature>
<dbReference type="Proteomes" id="UP001620295">
    <property type="component" value="Unassembled WGS sequence"/>
</dbReference>
<feature type="domain" description="Ketosynthase family 3 (KS3)" evidence="11">
    <location>
        <begin position="932"/>
        <end position="1348"/>
    </location>
</feature>
<evidence type="ECO:0000256" key="6">
    <source>
        <dbReference type="ARBA" id="ARBA00023268"/>
    </source>
</evidence>
<dbReference type="InterPro" id="IPR036736">
    <property type="entry name" value="ACP-like_sf"/>
</dbReference>
<comment type="pathway">
    <text evidence="1">Antibiotic biosynthesis.</text>
</comment>
<evidence type="ECO:0000256" key="8">
    <source>
        <dbReference type="PROSITE-ProRule" id="PRU01363"/>
    </source>
</evidence>
<dbReference type="SUPFAM" id="SSF51735">
    <property type="entry name" value="NAD(P)-binding Rossmann-fold domains"/>
    <property type="match status" value="2"/>
</dbReference>
<evidence type="ECO:0000256" key="7">
    <source>
        <dbReference type="ARBA" id="ARBA00023315"/>
    </source>
</evidence>
<feature type="region of interest" description="C-terminal hotdog fold" evidence="8">
    <location>
        <begin position="1921"/>
        <end position="2069"/>
    </location>
</feature>
<evidence type="ECO:0000259" key="10">
    <source>
        <dbReference type="PROSITE" id="PS50075"/>
    </source>
</evidence>
<feature type="active site" description="Proton donor; for dehydratase activity" evidence="8">
    <location>
        <position position="1978"/>
    </location>
</feature>
<dbReference type="PROSITE" id="PS52004">
    <property type="entry name" value="KS3_2"/>
    <property type="match status" value="2"/>
</dbReference>
<keyword evidence="2" id="KW-0596">Phosphopantetheine</keyword>
<dbReference type="Pfam" id="PF00698">
    <property type="entry name" value="Acyl_transf_1"/>
    <property type="match status" value="2"/>
</dbReference>
<reference evidence="13 14" key="1">
    <citation type="submission" date="2024-11" db="EMBL/GenBank/DDBJ databases">
        <title>The Natural Products Discovery Center: Release of the First 8490 Sequenced Strains for Exploring Actinobacteria Biosynthetic Diversity.</title>
        <authorList>
            <person name="Kalkreuter E."/>
            <person name="Kautsar S.A."/>
            <person name="Yang D."/>
            <person name="Bader C.D."/>
            <person name="Teijaro C.N."/>
            <person name="Fluegel L."/>
            <person name="Davis C.M."/>
            <person name="Simpson J.R."/>
            <person name="Lauterbach L."/>
            <person name="Steele A.D."/>
            <person name="Gui C."/>
            <person name="Meng S."/>
            <person name="Li G."/>
            <person name="Viehrig K."/>
            <person name="Ye F."/>
            <person name="Su P."/>
            <person name="Kiefer A.F."/>
            <person name="Nichols A."/>
            <person name="Cepeda A.J."/>
            <person name="Yan W."/>
            <person name="Fan B."/>
            <person name="Jiang Y."/>
            <person name="Adhikari A."/>
            <person name="Zheng C.-J."/>
            <person name="Schuster L."/>
            <person name="Cowan T.M."/>
            <person name="Smanski M.J."/>
            <person name="Chevrette M.G."/>
            <person name="De Carvalho L.P.S."/>
            <person name="Shen B."/>
        </authorList>
    </citation>
    <scope>NUCLEOTIDE SEQUENCE [LARGE SCALE GENOMIC DNA]</scope>
    <source>
        <strain evidence="13 14">NPDC020863</strain>
    </source>
</reference>
<organism evidence="13 14">
    <name type="scientific">Streptomyces milbemycinicus</name>
    <dbReference type="NCBI Taxonomy" id="476552"/>
    <lineage>
        <taxon>Bacteria</taxon>
        <taxon>Bacillati</taxon>
        <taxon>Actinomycetota</taxon>
        <taxon>Actinomycetes</taxon>
        <taxon>Kitasatosporales</taxon>
        <taxon>Streptomycetaceae</taxon>
        <taxon>Streptomyces</taxon>
    </lineage>
</organism>
<dbReference type="InterPro" id="IPR032821">
    <property type="entry name" value="PKS_assoc"/>
</dbReference>
<dbReference type="Gene3D" id="3.40.50.720">
    <property type="entry name" value="NAD(P)-binding Rossmann-like Domain"/>
    <property type="match status" value="1"/>
</dbReference>
<dbReference type="PROSITE" id="PS00012">
    <property type="entry name" value="PHOSPHOPANTETHEINE"/>
    <property type="match status" value="1"/>
</dbReference>
<dbReference type="Pfam" id="PF21089">
    <property type="entry name" value="PKS_DH_N"/>
    <property type="match status" value="1"/>
</dbReference>
<dbReference type="Pfam" id="PF00550">
    <property type="entry name" value="PP-binding"/>
    <property type="match status" value="2"/>
</dbReference>
<dbReference type="InterPro" id="IPR014031">
    <property type="entry name" value="Ketoacyl_synth_C"/>
</dbReference>
<dbReference type="InterPro" id="IPR018201">
    <property type="entry name" value="Ketoacyl_synth_AS"/>
</dbReference>
<dbReference type="CDD" id="cd08956">
    <property type="entry name" value="KR_3_FAS_SDR_x"/>
    <property type="match status" value="1"/>
</dbReference>
<feature type="region of interest" description="Disordered" evidence="9">
    <location>
        <begin position="458"/>
        <end position="482"/>
    </location>
</feature>
<evidence type="ECO:0000259" key="12">
    <source>
        <dbReference type="PROSITE" id="PS52019"/>
    </source>
</evidence>
<dbReference type="RefSeq" id="WP_404748325.1">
    <property type="nucleotide sequence ID" value="NZ_JBJDQH010000017.1"/>
</dbReference>
<dbReference type="SMART" id="SM00822">
    <property type="entry name" value="PKS_KR"/>
    <property type="match status" value="1"/>
</dbReference>
<dbReference type="InterPro" id="IPR009081">
    <property type="entry name" value="PP-bd_ACP"/>
</dbReference>
<evidence type="ECO:0000256" key="1">
    <source>
        <dbReference type="ARBA" id="ARBA00004792"/>
    </source>
</evidence>
<dbReference type="InterPro" id="IPR020806">
    <property type="entry name" value="PKS_PP-bd"/>
</dbReference>
<dbReference type="Pfam" id="PF14765">
    <property type="entry name" value="PS-DH"/>
    <property type="match status" value="1"/>
</dbReference>
<keyword evidence="6" id="KW-0511">Multifunctional enzyme</keyword>
<keyword evidence="4" id="KW-0808">Transferase</keyword>
<dbReference type="InterPro" id="IPR020841">
    <property type="entry name" value="PKS_Beta-ketoAc_synthase_dom"/>
</dbReference>
<evidence type="ECO:0000256" key="9">
    <source>
        <dbReference type="SAM" id="MobiDB-lite"/>
    </source>
</evidence>
<dbReference type="SMART" id="SM01294">
    <property type="entry name" value="PKS_PP_betabranch"/>
    <property type="match status" value="2"/>
</dbReference>